<dbReference type="PANTHER" id="PTHR33112:SF16">
    <property type="entry name" value="HETEROKARYON INCOMPATIBILITY DOMAIN-CONTAINING PROTEIN"/>
    <property type="match status" value="1"/>
</dbReference>
<dbReference type="Pfam" id="PF06985">
    <property type="entry name" value="HET"/>
    <property type="match status" value="1"/>
</dbReference>
<comment type="caution">
    <text evidence="2">The sequence shown here is derived from an EMBL/GenBank/DDBJ whole genome shotgun (WGS) entry which is preliminary data.</text>
</comment>
<dbReference type="AlphaFoldDB" id="A0AA39ZVQ1"/>
<dbReference type="InterPro" id="IPR010730">
    <property type="entry name" value="HET"/>
</dbReference>
<gene>
    <name evidence="2" type="ORF">B0H67DRAFT_498982</name>
</gene>
<accession>A0AA39ZVQ1</accession>
<dbReference type="PANTHER" id="PTHR33112">
    <property type="entry name" value="DOMAIN PROTEIN, PUTATIVE-RELATED"/>
    <property type="match status" value="1"/>
</dbReference>
<organism evidence="2 3">
    <name type="scientific">Lasiosphaeris hirsuta</name>
    <dbReference type="NCBI Taxonomy" id="260670"/>
    <lineage>
        <taxon>Eukaryota</taxon>
        <taxon>Fungi</taxon>
        <taxon>Dikarya</taxon>
        <taxon>Ascomycota</taxon>
        <taxon>Pezizomycotina</taxon>
        <taxon>Sordariomycetes</taxon>
        <taxon>Sordariomycetidae</taxon>
        <taxon>Sordariales</taxon>
        <taxon>Lasiosphaeriaceae</taxon>
        <taxon>Lasiosphaeris</taxon>
    </lineage>
</organism>
<evidence type="ECO:0000313" key="3">
    <source>
        <dbReference type="Proteomes" id="UP001172102"/>
    </source>
</evidence>
<keyword evidence="3" id="KW-1185">Reference proteome</keyword>
<protein>
    <submittedName>
        <fullName evidence="2">Heterokaryon incompatibility protein-domain-containing protein</fullName>
    </submittedName>
</protein>
<feature type="domain" description="Heterokaryon incompatibility" evidence="1">
    <location>
        <begin position="130"/>
        <end position="279"/>
    </location>
</feature>
<dbReference type="EMBL" id="JAUKUA010000007">
    <property type="protein sequence ID" value="KAK0704513.1"/>
    <property type="molecule type" value="Genomic_DNA"/>
</dbReference>
<name>A0AA39ZVQ1_9PEZI</name>
<reference evidence="2" key="1">
    <citation type="submission" date="2023-06" db="EMBL/GenBank/DDBJ databases">
        <title>Genome-scale phylogeny and comparative genomics of the fungal order Sordariales.</title>
        <authorList>
            <consortium name="Lawrence Berkeley National Laboratory"/>
            <person name="Hensen N."/>
            <person name="Bonometti L."/>
            <person name="Westerberg I."/>
            <person name="Brannstrom I.O."/>
            <person name="Guillou S."/>
            <person name="Cros-Aarteil S."/>
            <person name="Calhoun S."/>
            <person name="Haridas S."/>
            <person name="Kuo A."/>
            <person name="Mondo S."/>
            <person name="Pangilinan J."/>
            <person name="Riley R."/>
            <person name="Labutti K."/>
            <person name="Andreopoulos B."/>
            <person name="Lipzen A."/>
            <person name="Chen C."/>
            <person name="Yanf M."/>
            <person name="Daum C."/>
            <person name="Ng V."/>
            <person name="Clum A."/>
            <person name="Steindorff A."/>
            <person name="Ohm R."/>
            <person name="Martin F."/>
            <person name="Silar P."/>
            <person name="Natvig D."/>
            <person name="Lalanne C."/>
            <person name="Gautier V."/>
            <person name="Ament-Velasquez S.L."/>
            <person name="Kruys A."/>
            <person name="Hutchinson M.I."/>
            <person name="Powell A.J."/>
            <person name="Barry K."/>
            <person name="Miller A.N."/>
            <person name="Grigoriev I.V."/>
            <person name="Debuchy R."/>
            <person name="Gladieux P."/>
            <person name="Thoren M.H."/>
            <person name="Johannesson H."/>
        </authorList>
    </citation>
    <scope>NUCLEOTIDE SEQUENCE</scope>
    <source>
        <strain evidence="2">SMH4607-1</strain>
    </source>
</reference>
<evidence type="ECO:0000259" key="1">
    <source>
        <dbReference type="Pfam" id="PF06985"/>
    </source>
</evidence>
<dbReference type="Proteomes" id="UP001172102">
    <property type="component" value="Unassembled WGS sequence"/>
</dbReference>
<sequence>MYLAHPARGAVAVTATAIVQANASVGFTLQTREDIMQSLSLYTVPGLKPLHSRLGHYLPPNLVPASEVSFSRARTWLEQCDRCHGGGSCKPLSQPYMPKRVMEIIASPSKNGSPTSIRTRLATATAPAPYAALSYCWGGDQASKTLKARVADYEQDIPLSTLPQTIQDALTVAHGIGLRYLWVDALCIVQDDYDDKDEQIAQMHKVYRGAYVTISAATASTSHEGFLQPRTQHRGFTLPARLDDNVFGNVLLMPKPKFRASGTATHEYPLFSRGWTFQEHSLSPRILIYGRREALFWCAQSTQRDGGAERPHWQSHDPYALSILSQGNLHDNTSAPPTHPHPHPAAWGALVEAYSDRALTVGDDKLPAVSAIAQAYADAHPEVTEYLAGLWREGFLEQCLWRAWDPAKTGRPGTYRAPSWSWAAVEGEVQPWDPGSVKEGVVVVGYCALVYVETTRTSSVYRFGMVKGGFMKVRARMRRVLWFNSDERRGGRYQPLNRAHGRDPAASDDELALLYQWGGKDPRLAVAIDVVAEWTPGVEVELWTLEVASWTSGDAEYPEGGEGLVVEAVVGSNDVFRRVGRISIESQEFMAEPYWFNDRESDMREVTIT</sequence>
<proteinExistence type="predicted"/>
<evidence type="ECO:0000313" key="2">
    <source>
        <dbReference type="EMBL" id="KAK0704513.1"/>
    </source>
</evidence>